<dbReference type="OrthoDB" id="9947289at2759"/>
<feature type="domain" description="C2H2-type" evidence="2">
    <location>
        <begin position="114"/>
        <end position="142"/>
    </location>
</feature>
<dbReference type="Proteomes" id="UP000193719">
    <property type="component" value="Unassembled WGS sequence"/>
</dbReference>
<feature type="domain" description="C2H2-type" evidence="2">
    <location>
        <begin position="86"/>
        <end position="113"/>
    </location>
</feature>
<keyword evidence="4" id="KW-1185">Reference proteome</keyword>
<evidence type="ECO:0000256" key="1">
    <source>
        <dbReference type="PROSITE-ProRule" id="PRU00042"/>
    </source>
</evidence>
<dbReference type="Gene3D" id="3.30.160.60">
    <property type="entry name" value="Classic Zinc Finger"/>
    <property type="match status" value="2"/>
</dbReference>
<proteinExistence type="predicted"/>
<dbReference type="PROSITE" id="PS00028">
    <property type="entry name" value="ZINC_FINGER_C2H2_1"/>
    <property type="match status" value="1"/>
</dbReference>
<dbReference type="GO" id="GO:0008270">
    <property type="term" value="F:zinc ion binding"/>
    <property type="evidence" value="ECO:0007669"/>
    <property type="project" value="UniProtKB-KW"/>
</dbReference>
<comment type="caution">
    <text evidence="3">The sequence shown here is derived from an EMBL/GenBank/DDBJ whole genome shotgun (WGS) entry which is preliminary data.</text>
</comment>
<organism evidence="3 4">
    <name type="scientific">Piromyces finnis</name>
    <dbReference type="NCBI Taxonomy" id="1754191"/>
    <lineage>
        <taxon>Eukaryota</taxon>
        <taxon>Fungi</taxon>
        <taxon>Fungi incertae sedis</taxon>
        <taxon>Chytridiomycota</taxon>
        <taxon>Chytridiomycota incertae sedis</taxon>
        <taxon>Neocallimastigomycetes</taxon>
        <taxon>Neocallimastigales</taxon>
        <taxon>Neocallimastigaceae</taxon>
        <taxon>Piromyces</taxon>
    </lineage>
</organism>
<dbReference type="EMBL" id="MCFH01000060">
    <property type="protein sequence ID" value="ORX42739.1"/>
    <property type="molecule type" value="Genomic_DNA"/>
</dbReference>
<keyword evidence="1" id="KW-0863">Zinc-finger</keyword>
<dbReference type="InterPro" id="IPR036236">
    <property type="entry name" value="Znf_C2H2_sf"/>
</dbReference>
<dbReference type="STRING" id="1754191.A0A1Y1UX27"/>
<name>A0A1Y1UX27_9FUNG</name>
<reference evidence="3 4" key="2">
    <citation type="submission" date="2016-08" db="EMBL/GenBank/DDBJ databases">
        <title>Pervasive Adenine N6-methylation of Active Genes in Fungi.</title>
        <authorList>
            <consortium name="DOE Joint Genome Institute"/>
            <person name="Mondo S.J."/>
            <person name="Dannebaum R.O."/>
            <person name="Kuo R.C."/>
            <person name="Labutti K."/>
            <person name="Haridas S."/>
            <person name="Kuo A."/>
            <person name="Salamov A."/>
            <person name="Ahrendt S.R."/>
            <person name="Lipzen A."/>
            <person name="Sullivan W."/>
            <person name="Andreopoulos W.B."/>
            <person name="Clum A."/>
            <person name="Lindquist E."/>
            <person name="Daum C."/>
            <person name="Ramamoorthy G.K."/>
            <person name="Gryganskyi A."/>
            <person name="Culley D."/>
            <person name="Magnuson J.K."/>
            <person name="James T.Y."/>
            <person name="O'Malley M.A."/>
            <person name="Stajich J.E."/>
            <person name="Spatafora J.W."/>
            <person name="Visel A."/>
            <person name="Grigoriev I.V."/>
        </authorList>
    </citation>
    <scope>NUCLEOTIDE SEQUENCE [LARGE SCALE GENOMIC DNA]</scope>
    <source>
        <strain evidence="4">finn</strain>
    </source>
</reference>
<keyword evidence="1" id="KW-0862">Zinc</keyword>
<evidence type="ECO:0000313" key="3">
    <source>
        <dbReference type="EMBL" id="ORX42739.1"/>
    </source>
</evidence>
<keyword evidence="1" id="KW-0479">Metal-binding</keyword>
<dbReference type="PROSITE" id="PS50157">
    <property type="entry name" value="ZINC_FINGER_C2H2_2"/>
    <property type="match status" value="2"/>
</dbReference>
<dbReference type="InterPro" id="IPR013087">
    <property type="entry name" value="Znf_C2H2_type"/>
</dbReference>
<accession>A0A1Y1UX27</accession>
<evidence type="ECO:0000259" key="2">
    <source>
        <dbReference type="PROSITE" id="PS50157"/>
    </source>
</evidence>
<dbReference type="AlphaFoldDB" id="A0A1Y1UX27"/>
<dbReference type="SUPFAM" id="SSF57667">
    <property type="entry name" value="beta-beta-alpha zinc fingers"/>
    <property type="match status" value="1"/>
</dbReference>
<sequence>MNDIKNVFESKRATTTSTTTAAITIDADNIKNIENKRVDNHTTLLDSQSIVDKKSTSMIKMYYQPKRNKPTKYSKGHCNKPFNIDCFCDICCKVFSRKYDRDRHYRIHLNIYPYSCKVCYKRFIRSDYVINHVRTTSCGQSDYYIDKYKQSSIKTKK</sequence>
<protein>
    <recommendedName>
        <fullName evidence="2">C2H2-type domain-containing protein</fullName>
    </recommendedName>
</protein>
<evidence type="ECO:0000313" key="4">
    <source>
        <dbReference type="Proteomes" id="UP000193719"/>
    </source>
</evidence>
<gene>
    <name evidence="3" type="ORF">BCR36DRAFT_587009</name>
</gene>
<reference evidence="3 4" key="1">
    <citation type="submission" date="2016-08" db="EMBL/GenBank/DDBJ databases">
        <title>Genomes of anaerobic fungi encode conserved fungal cellulosomes for biomass hydrolysis.</title>
        <authorList>
            <consortium name="DOE Joint Genome Institute"/>
            <person name="Haitjema C.H."/>
            <person name="Gilmore S.P."/>
            <person name="Henske J.K."/>
            <person name="Solomon K.V."/>
            <person name="De Groot R."/>
            <person name="Kuo A."/>
            <person name="Mondo S.J."/>
            <person name="Salamov A.A."/>
            <person name="Labutti K."/>
            <person name="Zhao Z."/>
            <person name="Chiniquy J."/>
            <person name="Barry K."/>
            <person name="Brewer H.M."/>
            <person name="Purvine S.O."/>
            <person name="Wright A.T."/>
            <person name="Boxma B."/>
            <person name="Van Alen T."/>
            <person name="Hackstein J.H."/>
            <person name="Baker S.E."/>
            <person name="Grigoriev I.V."/>
            <person name="O'Malley M.A."/>
        </authorList>
    </citation>
    <scope>NUCLEOTIDE SEQUENCE [LARGE SCALE GENOMIC DNA]</scope>
    <source>
        <strain evidence="4">finn</strain>
    </source>
</reference>